<dbReference type="PANTHER" id="PTHR43243:SF4">
    <property type="entry name" value="CATIONIC AMINO ACID TRANSPORTER 4"/>
    <property type="match status" value="1"/>
</dbReference>
<proteinExistence type="predicted"/>
<dbReference type="GeneID" id="17321425"/>
<feature type="transmembrane region" description="Helical" evidence="7">
    <location>
        <begin position="154"/>
        <end position="172"/>
    </location>
</feature>
<comment type="subcellular location">
    <subcellularLocation>
        <location evidence="1">Membrane</location>
        <topology evidence="1">Multi-pass membrane protein</topology>
    </subcellularLocation>
</comment>
<keyword evidence="2" id="KW-0813">Transport</keyword>
<feature type="transmembrane region" description="Helical" evidence="7">
    <location>
        <begin position="252"/>
        <end position="276"/>
    </location>
</feature>
<evidence type="ECO:0000256" key="2">
    <source>
        <dbReference type="ARBA" id="ARBA00022448"/>
    </source>
</evidence>
<organism evidence="9 10">
    <name type="scientific">Chondrus crispus</name>
    <name type="common">Carrageen Irish moss</name>
    <name type="synonym">Polymorpha crispa</name>
    <dbReference type="NCBI Taxonomy" id="2769"/>
    <lineage>
        <taxon>Eukaryota</taxon>
        <taxon>Rhodophyta</taxon>
        <taxon>Florideophyceae</taxon>
        <taxon>Rhodymeniophycidae</taxon>
        <taxon>Gigartinales</taxon>
        <taxon>Gigartinaceae</taxon>
        <taxon>Chondrus</taxon>
    </lineage>
</organism>
<feature type="transmembrane region" description="Helical" evidence="7">
    <location>
        <begin position="211"/>
        <end position="231"/>
    </location>
</feature>
<feature type="transmembrane region" description="Helical" evidence="7">
    <location>
        <begin position="490"/>
        <end position="508"/>
    </location>
</feature>
<dbReference type="PANTHER" id="PTHR43243">
    <property type="entry name" value="INNER MEMBRANE TRANSPORTER YGJI-RELATED"/>
    <property type="match status" value="1"/>
</dbReference>
<dbReference type="Proteomes" id="UP000012073">
    <property type="component" value="Unassembled WGS sequence"/>
</dbReference>
<evidence type="ECO:0000313" key="10">
    <source>
        <dbReference type="Proteomes" id="UP000012073"/>
    </source>
</evidence>
<dbReference type="OrthoDB" id="5982228at2759"/>
<feature type="transmembrane region" description="Helical" evidence="7">
    <location>
        <begin position="66"/>
        <end position="86"/>
    </location>
</feature>
<dbReference type="GO" id="GO:0015171">
    <property type="term" value="F:amino acid transmembrane transporter activity"/>
    <property type="evidence" value="ECO:0007669"/>
    <property type="project" value="TreeGrafter"/>
</dbReference>
<dbReference type="InterPro" id="IPR002293">
    <property type="entry name" value="AA/rel_permease1"/>
</dbReference>
<keyword evidence="10" id="KW-1185">Reference proteome</keyword>
<dbReference type="Pfam" id="PF13906">
    <property type="entry name" value="AA_permease_C"/>
    <property type="match status" value="1"/>
</dbReference>
<feature type="transmembrane region" description="Helical" evidence="7">
    <location>
        <begin position="459"/>
        <end position="484"/>
    </location>
</feature>
<keyword evidence="3 7" id="KW-0812">Transmembrane</keyword>
<feature type="transmembrane region" description="Helical" evidence="7">
    <location>
        <begin position="98"/>
        <end position="120"/>
    </location>
</feature>
<feature type="transmembrane region" description="Helical" evidence="7">
    <location>
        <begin position="428"/>
        <end position="447"/>
    </location>
</feature>
<feature type="compositionally biased region" description="Low complexity" evidence="6">
    <location>
        <begin position="544"/>
        <end position="556"/>
    </location>
</feature>
<feature type="transmembrane region" description="Helical" evidence="7">
    <location>
        <begin position="338"/>
        <end position="359"/>
    </location>
</feature>
<gene>
    <name evidence="9" type="ORF">CHC_T00009508001</name>
</gene>
<evidence type="ECO:0000256" key="6">
    <source>
        <dbReference type="SAM" id="MobiDB-lite"/>
    </source>
</evidence>
<keyword evidence="5 7" id="KW-0472">Membrane</keyword>
<feature type="region of interest" description="Disordered" evidence="6">
    <location>
        <begin position="1"/>
        <end position="25"/>
    </location>
</feature>
<dbReference type="Pfam" id="PF13520">
    <property type="entry name" value="AA_permease_2"/>
    <property type="match status" value="1"/>
</dbReference>
<feature type="transmembrane region" description="Helical" evidence="7">
    <location>
        <begin position="179"/>
        <end position="199"/>
    </location>
</feature>
<feature type="region of interest" description="Disordered" evidence="6">
    <location>
        <begin position="544"/>
        <end position="565"/>
    </location>
</feature>
<evidence type="ECO:0000256" key="3">
    <source>
        <dbReference type="ARBA" id="ARBA00022692"/>
    </source>
</evidence>
<accession>R7Q7T9</accession>
<dbReference type="RefSeq" id="XP_005713712.1">
    <property type="nucleotide sequence ID" value="XM_005713655.1"/>
</dbReference>
<dbReference type="EMBL" id="HG001661">
    <property type="protein sequence ID" value="CDF33893.1"/>
    <property type="molecule type" value="Genomic_DNA"/>
</dbReference>
<dbReference type="STRING" id="2769.R7Q7T9"/>
<dbReference type="AlphaFoldDB" id="R7Q7T9"/>
<name>R7Q7T9_CHOCR</name>
<dbReference type="Gramene" id="CDF33893">
    <property type="protein sequence ID" value="CDF33893"/>
    <property type="gene ID" value="CHC_T00009508001"/>
</dbReference>
<evidence type="ECO:0000256" key="5">
    <source>
        <dbReference type="ARBA" id="ARBA00023136"/>
    </source>
</evidence>
<sequence>MTASSLLQAAMRRKSSAPPSNALVTEADTERPLNLTDLTLLGVGGTLGSGLFLLTGRAARVIAGPAVTLSFTVAAIACLFSALAYAEMASRNPNSGGAYAFAYSALGELPAFLVGMCLTLEYGVSSAAIARSWASYLGDAVGFLPGWLTGKDSVFSVLALVLVLAVSLMLSLGMKEAKWVINAATLAYAGVVAVILVFGVQKVDTGNWDPFFPFGLQGVIAGSSAVFFAYVGFDEVATVAEEAQDAARTVPLAILLSLVIVTSMYIAASLVLTGLMDYEVIDTYAPFSAAFRSVGLPIVAKLVGFGTALGMMNTTTVSLAAQPRIFMSMGRDGLLPRAFALSSSATTVGCGVVVAMLAVLVETHALADVVSGGTLLAFLATNVALLLTRSRIHSRARRTPSLIYLFVGASALTGIVSRLMGKNQMPRWLGLLISIPVMLSISIMLLTSDFEGGSQYERAAPSFMCPLVPIIPMLGSFTTCFLLFQLSNKALTALCTWLALSATTYFCYGARNAIIATSYLNIAVASPTQSYSSFDELATEARSISSNDSPLSSPLPKATNSQAAL</sequence>
<dbReference type="Gene3D" id="1.20.1740.10">
    <property type="entry name" value="Amino acid/polyamine transporter I"/>
    <property type="match status" value="1"/>
</dbReference>
<evidence type="ECO:0000256" key="1">
    <source>
        <dbReference type="ARBA" id="ARBA00004141"/>
    </source>
</evidence>
<feature type="transmembrane region" description="Helical" evidence="7">
    <location>
        <begin position="365"/>
        <end position="387"/>
    </location>
</feature>
<feature type="domain" description="Cationic amino acid transporter C-terminal" evidence="8">
    <location>
        <begin position="463"/>
        <end position="512"/>
    </location>
</feature>
<dbReference type="PhylomeDB" id="R7Q7T9"/>
<protein>
    <submittedName>
        <fullName evidence="9">Cationic amino acid transport permease</fullName>
    </submittedName>
</protein>
<evidence type="ECO:0000313" key="9">
    <source>
        <dbReference type="EMBL" id="CDF33893.1"/>
    </source>
</evidence>
<feature type="transmembrane region" description="Helical" evidence="7">
    <location>
        <begin position="132"/>
        <end position="148"/>
    </location>
</feature>
<evidence type="ECO:0000256" key="4">
    <source>
        <dbReference type="ARBA" id="ARBA00022989"/>
    </source>
</evidence>
<feature type="transmembrane region" description="Helical" evidence="7">
    <location>
        <begin position="399"/>
        <end position="416"/>
    </location>
</feature>
<dbReference type="KEGG" id="ccp:CHC_T00009508001"/>
<evidence type="ECO:0000256" key="7">
    <source>
        <dbReference type="SAM" id="Phobius"/>
    </source>
</evidence>
<reference evidence="10" key="1">
    <citation type="journal article" date="2013" name="Proc. Natl. Acad. Sci. U.S.A.">
        <title>Genome structure and metabolic features in the red seaweed Chondrus crispus shed light on evolution of the Archaeplastida.</title>
        <authorList>
            <person name="Collen J."/>
            <person name="Porcel B."/>
            <person name="Carre W."/>
            <person name="Ball S.G."/>
            <person name="Chaparro C."/>
            <person name="Tonon T."/>
            <person name="Barbeyron T."/>
            <person name="Michel G."/>
            <person name="Noel B."/>
            <person name="Valentin K."/>
            <person name="Elias M."/>
            <person name="Artiguenave F."/>
            <person name="Arun A."/>
            <person name="Aury J.M."/>
            <person name="Barbosa-Neto J.F."/>
            <person name="Bothwell J.H."/>
            <person name="Bouget F.Y."/>
            <person name="Brillet L."/>
            <person name="Cabello-Hurtado F."/>
            <person name="Capella-Gutierrez S."/>
            <person name="Charrier B."/>
            <person name="Cladiere L."/>
            <person name="Cock J.M."/>
            <person name="Coelho S.M."/>
            <person name="Colleoni C."/>
            <person name="Czjzek M."/>
            <person name="Da Silva C."/>
            <person name="Delage L."/>
            <person name="Denoeud F."/>
            <person name="Deschamps P."/>
            <person name="Dittami S.M."/>
            <person name="Gabaldon T."/>
            <person name="Gachon C.M."/>
            <person name="Groisillier A."/>
            <person name="Herve C."/>
            <person name="Jabbari K."/>
            <person name="Katinka M."/>
            <person name="Kloareg B."/>
            <person name="Kowalczyk N."/>
            <person name="Labadie K."/>
            <person name="Leblanc C."/>
            <person name="Lopez P.J."/>
            <person name="McLachlan D.H."/>
            <person name="Meslet-Cladiere L."/>
            <person name="Moustafa A."/>
            <person name="Nehr Z."/>
            <person name="Nyvall Collen P."/>
            <person name="Panaud O."/>
            <person name="Partensky F."/>
            <person name="Poulain J."/>
            <person name="Rensing S.A."/>
            <person name="Rousvoal S."/>
            <person name="Samson G."/>
            <person name="Symeonidi A."/>
            <person name="Weissenbach J."/>
            <person name="Zambounis A."/>
            <person name="Wincker P."/>
            <person name="Boyen C."/>
        </authorList>
    </citation>
    <scope>NUCLEOTIDE SEQUENCE [LARGE SCALE GENOMIC DNA]</scope>
    <source>
        <strain evidence="10">cv. Stackhouse</strain>
    </source>
</reference>
<feature type="transmembrane region" description="Helical" evidence="7">
    <location>
        <begin position="38"/>
        <end position="54"/>
    </location>
</feature>
<dbReference type="GO" id="GO:0016020">
    <property type="term" value="C:membrane"/>
    <property type="evidence" value="ECO:0007669"/>
    <property type="project" value="UniProtKB-SubCell"/>
</dbReference>
<keyword evidence="4 7" id="KW-1133">Transmembrane helix</keyword>
<feature type="transmembrane region" description="Helical" evidence="7">
    <location>
        <begin position="296"/>
        <end position="317"/>
    </location>
</feature>
<evidence type="ECO:0000259" key="8">
    <source>
        <dbReference type="Pfam" id="PF13906"/>
    </source>
</evidence>
<dbReference type="InterPro" id="IPR029485">
    <property type="entry name" value="CAT_C"/>
</dbReference>
<dbReference type="OMA" id="LMFGWAP"/>